<comment type="subunit">
    <text evidence="7">The complex comprises the extracytoplasmic solute receptor protein and the two transmembrane proteins.</text>
</comment>
<dbReference type="NCBIfam" id="TIGR00786">
    <property type="entry name" value="dctM"/>
    <property type="match status" value="1"/>
</dbReference>
<feature type="transmembrane region" description="Helical" evidence="7">
    <location>
        <begin position="168"/>
        <end position="189"/>
    </location>
</feature>
<comment type="caution">
    <text evidence="9">The sequence shown here is derived from an EMBL/GenBank/DDBJ whole genome shotgun (WGS) entry which is preliminary data.</text>
</comment>
<dbReference type="Pfam" id="PF06808">
    <property type="entry name" value="DctM"/>
    <property type="match status" value="1"/>
</dbReference>
<evidence type="ECO:0000313" key="9">
    <source>
        <dbReference type="EMBL" id="NYZ22974.1"/>
    </source>
</evidence>
<keyword evidence="10" id="KW-1185">Reference proteome</keyword>
<evidence type="ECO:0000259" key="8">
    <source>
        <dbReference type="Pfam" id="PF06808"/>
    </source>
</evidence>
<evidence type="ECO:0000256" key="1">
    <source>
        <dbReference type="ARBA" id="ARBA00004429"/>
    </source>
</evidence>
<keyword evidence="6 7" id="KW-0472">Membrane</keyword>
<name>A0ABX2TFN5_9PROT</name>
<evidence type="ECO:0000313" key="10">
    <source>
        <dbReference type="Proteomes" id="UP000584642"/>
    </source>
</evidence>
<sequence length="424" mass="43299">MSLLLLAVFLGLSFLGVPLAVALGLGAVVTLWHYELPLSMVAQSMSTSINSFLLIAVPLFVLAGHIMERGGLSERIFGAAEAVVGRLKGGLGHVNVLSSFVFGGISGSSVADIASIGRITIGQMTARGYPRPYSAALTLITSTLATLVPPSILVIVAAAAAGQSVGKALAGGLGPGILLAVALFVYNALVSRANGYGSDSRAGLGESLRAIGRAAPSLGAPVIILVGMFSGIVTPTEAAGLAVLYTLLVGLLVHREIRLSDLPGMLIGAGRTAGTVLLILMVASAATYVFTIDQLPAKASSTIMSLTADPAFVLLLMGLIFLAVGMLMDIVAAALMLIPILMPAAVKVGVDPLHFLIFMVAALAMGLATPPVGTCLFATAQVSGVSIERLSRASVPFYLVNIVVLVLIALVPQIVLWPANFLAG</sequence>
<keyword evidence="4 7" id="KW-0812">Transmembrane</keyword>
<evidence type="ECO:0000256" key="5">
    <source>
        <dbReference type="ARBA" id="ARBA00022989"/>
    </source>
</evidence>
<proteinExistence type="inferred from homology"/>
<dbReference type="InterPro" id="IPR010656">
    <property type="entry name" value="DctM"/>
</dbReference>
<dbReference type="PIRSF" id="PIRSF006066">
    <property type="entry name" value="HI0050"/>
    <property type="match status" value="1"/>
</dbReference>
<dbReference type="Proteomes" id="UP000584642">
    <property type="component" value="Unassembled WGS sequence"/>
</dbReference>
<gene>
    <name evidence="9" type="ORF">HND93_24980</name>
</gene>
<evidence type="ECO:0000256" key="2">
    <source>
        <dbReference type="ARBA" id="ARBA00022475"/>
    </source>
</evidence>
<dbReference type="PANTHER" id="PTHR33362:SF2">
    <property type="entry name" value="TRAP TRANSPORTER LARGE PERMEASE PROTEIN"/>
    <property type="match status" value="1"/>
</dbReference>
<feature type="transmembrane region" description="Helical" evidence="7">
    <location>
        <begin position="133"/>
        <end position="162"/>
    </location>
</feature>
<dbReference type="InterPro" id="IPR004681">
    <property type="entry name" value="TRAP_DctM"/>
</dbReference>
<comment type="caution">
    <text evidence="7">Lacks conserved residue(s) required for the propagation of feature annotation.</text>
</comment>
<feature type="transmembrane region" description="Helical" evidence="7">
    <location>
        <begin position="399"/>
        <end position="423"/>
    </location>
</feature>
<keyword evidence="7" id="KW-0813">Transport</keyword>
<comment type="similarity">
    <text evidence="7">Belongs to the TRAP transporter large permease family.</text>
</comment>
<protein>
    <recommendedName>
        <fullName evidence="7">TRAP transporter large permease protein</fullName>
    </recommendedName>
</protein>
<comment type="subcellular location">
    <subcellularLocation>
        <location evidence="1 7">Cell inner membrane</location>
        <topology evidence="1 7">Multi-pass membrane protein</topology>
    </subcellularLocation>
</comment>
<keyword evidence="2" id="KW-1003">Cell membrane</keyword>
<feature type="transmembrane region" description="Helical" evidence="7">
    <location>
        <begin position="353"/>
        <end position="379"/>
    </location>
</feature>
<feature type="domain" description="TRAP C4-dicarboxylate transport system permease DctM subunit" evidence="8">
    <location>
        <begin position="6"/>
        <end position="414"/>
    </location>
</feature>
<evidence type="ECO:0000256" key="7">
    <source>
        <dbReference type="RuleBase" id="RU369079"/>
    </source>
</evidence>
<accession>A0ABX2TFN5</accession>
<dbReference type="PANTHER" id="PTHR33362">
    <property type="entry name" value="SIALIC ACID TRAP TRANSPORTER PERMEASE PROTEIN SIAT-RELATED"/>
    <property type="match status" value="1"/>
</dbReference>
<evidence type="ECO:0000256" key="6">
    <source>
        <dbReference type="ARBA" id="ARBA00023136"/>
    </source>
</evidence>
<dbReference type="EMBL" id="JABFDB010000023">
    <property type="protein sequence ID" value="NYZ22974.1"/>
    <property type="molecule type" value="Genomic_DNA"/>
</dbReference>
<keyword evidence="5 7" id="KW-1133">Transmembrane helix</keyword>
<comment type="function">
    <text evidence="7">Part of the tripartite ATP-independent periplasmic (TRAP) transport system.</text>
</comment>
<feature type="transmembrane region" description="Helical" evidence="7">
    <location>
        <begin position="46"/>
        <end position="67"/>
    </location>
</feature>
<keyword evidence="3 7" id="KW-0997">Cell inner membrane</keyword>
<organism evidence="9 10">
    <name type="scientific">Azospirillum oleiclasticum</name>
    <dbReference type="NCBI Taxonomy" id="2735135"/>
    <lineage>
        <taxon>Bacteria</taxon>
        <taxon>Pseudomonadati</taxon>
        <taxon>Pseudomonadota</taxon>
        <taxon>Alphaproteobacteria</taxon>
        <taxon>Rhodospirillales</taxon>
        <taxon>Azospirillaceae</taxon>
        <taxon>Azospirillum</taxon>
    </lineage>
</organism>
<feature type="transmembrane region" description="Helical" evidence="7">
    <location>
        <begin position="311"/>
        <end position="341"/>
    </location>
</feature>
<feature type="transmembrane region" description="Helical" evidence="7">
    <location>
        <begin position="210"/>
        <end position="232"/>
    </location>
</feature>
<reference evidence="9 10" key="1">
    <citation type="submission" date="2020-05" db="EMBL/GenBank/DDBJ databases">
        <title>Azospirillum oleiclasticum sp. nov, a nitrogen-fixing and heavy crude oil-emulsifying bacterium isolated from the crude oil of Yumen Oilfield.</title>
        <authorList>
            <person name="Wu D."/>
            <person name="Cai M."/>
            <person name="Zhang X."/>
        </authorList>
    </citation>
    <scope>NUCLEOTIDE SEQUENCE [LARGE SCALE GENOMIC DNA]</scope>
    <source>
        <strain evidence="9 10">ROY-1-1-2</strain>
    </source>
</reference>
<feature type="transmembrane region" description="Helical" evidence="7">
    <location>
        <begin position="266"/>
        <end position="291"/>
    </location>
</feature>
<dbReference type="RefSeq" id="WP_180284750.1">
    <property type="nucleotide sequence ID" value="NZ_JABFDB010000023.1"/>
</dbReference>
<evidence type="ECO:0000256" key="3">
    <source>
        <dbReference type="ARBA" id="ARBA00022519"/>
    </source>
</evidence>
<evidence type="ECO:0000256" key="4">
    <source>
        <dbReference type="ARBA" id="ARBA00022692"/>
    </source>
</evidence>